<dbReference type="OrthoDB" id="4205565at2"/>
<protein>
    <submittedName>
        <fullName evidence="1">Uncharacterized protein</fullName>
    </submittedName>
</protein>
<name>A0A4S5BXP1_9BURK</name>
<dbReference type="Proteomes" id="UP000306236">
    <property type="component" value="Unassembled WGS sequence"/>
</dbReference>
<reference evidence="1 2" key="1">
    <citation type="submission" date="2019-04" db="EMBL/GenBank/DDBJ databases">
        <title>Lampropedia sp YIM MLB12 draf genome.</title>
        <authorList>
            <person name="Wang Y.-X."/>
        </authorList>
    </citation>
    <scope>NUCLEOTIDE SEQUENCE [LARGE SCALE GENOMIC DNA]</scope>
    <source>
        <strain evidence="1 2">YIM MLB12</strain>
    </source>
</reference>
<sequence>MSDYDPTQEKFDKDMANGVMEVLRDDGIYRHLRFRKLGGGFVWFDIVTWPGSLVITGDCKTFTFQRLDDMFEFFRSSGKSINPQYWQEKVVDGRDRAESFDWDTFRAQVMEEFQQGTEDWGYDDQQEAREALEVDLDTSPDEFGGVDVLRNFEHTDSRGVIFSFDLSEGAPDGKSWNFHYIWCCRAIVWAIFQYDKLKMDKALTAYKGSI</sequence>
<comment type="caution">
    <text evidence="1">The sequence shown here is derived from an EMBL/GenBank/DDBJ whole genome shotgun (WGS) entry which is preliminary data.</text>
</comment>
<evidence type="ECO:0000313" key="1">
    <source>
        <dbReference type="EMBL" id="THJ36203.1"/>
    </source>
</evidence>
<organism evidence="1 2">
    <name type="scientific">Lampropedia aestuarii</name>
    <dbReference type="NCBI Taxonomy" id="2562762"/>
    <lineage>
        <taxon>Bacteria</taxon>
        <taxon>Pseudomonadati</taxon>
        <taxon>Pseudomonadota</taxon>
        <taxon>Betaproteobacteria</taxon>
        <taxon>Burkholderiales</taxon>
        <taxon>Comamonadaceae</taxon>
        <taxon>Lampropedia</taxon>
    </lineage>
</organism>
<accession>A0A4S5BXP1</accession>
<dbReference type="RefSeq" id="WP_136405109.1">
    <property type="nucleotide sequence ID" value="NZ_SSWX01000002.1"/>
</dbReference>
<dbReference type="EMBL" id="SSWX01000002">
    <property type="protein sequence ID" value="THJ36203.1"/>
    <property type="molecule type" value="Genomic_DNA"/>
</dbReference>
<dbReference type="AlphaFoldDB" id="A0A4S5BXP1"/>
<gene>
    <name evidence="1" type="ORF">E8K88_02765</name>
</gene>
<proteinExistence type="predicted"/>
<evidence type="ECO:0000313" key="2">
    <source>
        <dbReference type="Proteomes" id="UP000306236"/>
    </source>
</evidence>
<keyword evidence="2" id="KW-1185">Reference proteome</keyword>